<accession>A0A151SYH7</accession>
<evidence type="ECO:0000259" key="1">
    <source>
        <dbReference type="Pfam" id="PF22936"/>
    </source>
</evidence>
<dbReference type="Gramene" id="C.cajan_14871.t">
    <property type="protein sequence ID" value="C.cajan_14871.t.cds1"/>
    <property type="gene ID" value="C.cajan_14871"/>
</dbReference>
<proteinExistence type="predicted"/>
<gene>
    <name evidence="2" type="ORF">KK1_015305</name>
</gene>
<evidence type="ECO:0000313" key="2">
    <source>
        <dbReference type="EMBL" id="KYP59864.1"/>
    </source>
</evidence>
<protein>
    <recommendedName>
        <fullName evidence="1">Retrovirus-related Pol polyprotein from transposon TNT 1-94-like beta-barrel domain-containing protein</fullName>
    </recommendedName>
</protein>
<dbReference type="Proteomes" id="UP000075243">
    <property type="component" value="Chromosome 10"/>
</dbReference>
<dbReference type="AlphaFoldDB" id="A0A151SYH7"/>
<dbReference type="EMBL" id="CM003612">
    <property type="protein sequence ID" value="KYP59864.1"/>
    <property type="molecule type" value="Genomic_DNA"/>
</dbReference>
<dbReference type="Pfam" id="PF22936">
    <property type="entry name" value="Pol_BBD"/>
    <property type="match status" value="1"/>
</dbReference>
<keyword evidence="3" id="KW-1185">Reference proteome</keyword>
<feature type="domain" description="Retrovirus-related Pol polyprotein from transposon TNT 1-94-like beta-barrel" evidence="1">
    <location>
        <begin position="1"/>
        <end position="68"/>
    </location>
</feature>
<name>A0A151SYH7_CAJCA</name>
<reference evidence="2 3" key="1">
    <citation type="journal article" date="2012" name="Nat. Biotechnol.">
        <title>Draft genome sequence of pigeonpea (Cajanus cajan), an orphan legume crop of resource-poor farmers.</title>
        <authorList>
            <person name="Varshney R.K."/>
            <person name="Chen W."/>
            <person name="Li Y."/>
            <person name="Bharti A.K."/>
            <person name="Saxena R.K."/>
            <person name="Schlueter J.A."/>
            <person name="Donoghue M.T."/>
            <person name="Azam S."/>
            <person name="Fan G."/>
            <person name="Whaley A.M."/>
            <person name="Farmer A.D."/>
            <person name="Sheridan J."/>
            <person name="Iwata A."/>
            <person name="Tuteja R."/>
            <person name="Penmetsa R.V."/>
            <person name="Wu W."/>
            <person name="Upadhyaya H.D."/>
            <person name="Yang S.P."/>
            <person name="Shah T."/>
            <person name="Saxena K.B."/>
            <person name="Michael T."/>
            <person name="McCombie W.R."/>
            <person name="Yang B."/>
            <person name="Zhang G."/>
            <person name="Yang H."/>
            <person name="Wang J."/>
            <person name="Spillane C."/>
            <person name="Cook D.R."/>
            <person name="May G.D."/>
            <person name="Xu X."/>
            <person name="Jackson S.A."/>
        </authorList>
    </citation>
    <scope>NUCLEOTIDE SEQUENCE [LARGE SCALE GENOMIC DNA]</scope>
    <source>
        <strain evidence="3">cv. Asha</strain>
    </source>
</reference>
<sequence length="73" mass="8093">MTRDPSKFTSLKLKHEGFVTYGDNNKGRILGCGNVGNSSTPKLIENVLLIEGLKHNLLSISQLSDKGFRIEFD</sequence>
<dbReference type="InterPro" id="IPR054722">
    <property type="entry name" value="PolX-like_BBD"/>
</dbReference>
<evidence type="ECO:0000313" key="3">
    <source>
        <dbReference type="Proteomes" id="UP000075243"/>
    </source>
</evidence>
<organism evidence="2 3">
    <name type="scientific">Cajanus cajan</name>
    <name type="common">Pigeon pea</name>
    <name type="synonym">Cajanus indicus</name>
    <dbReference type="NCBI Taxonomy" id="3821"/>
    <lineage>
        <taxon>Eukaryota</taxon>
        <taxon>Viridiplantae</taxon>
        <taxon>Streptophyta</taxon>
        <taxon>Embryophyta</taxon>
        <taxon>Tracheophyta</taxon>
        <taxon>Spermatophyta</taxon>
        <taxon>Magnoliopsida</taxon>
        <taxon>eudicotyledons</taxon>
        <taxon>Gunneridae</taxon>
        <taxon>Pentapetalae</taxon>
        <taxon>rosids</taxon>
        <taxon>fabids</taxon>
        <taxon>Fabales</taxon>
        <taxon>Fabaceae</taxon>
        <taxon>Papilionoideae</taxon>
        <taxon>50 kb inversion clade</taxon>
        <taxon>NPAAA clade</taxon>
        <taxon>indigoferoid/millettioid clade</taxon>
        <taxon>Phaseoleae</taxon>
        <taxon>Cajanus</taxon>
    </lineage>
</organism>